<evidence type="ECO:0000259" key="6">
    <source>
        <dbReference type="Pfam" id="PF16346"/>
    </source>
</evidence>
<dbReference type="InterPro" id="IPR001362">
    <property type="entry name" value="Glyco_hydro_32"/>
</dbReference>
<dbReference type="InterPro" id="IPR013320">
    <property type="entry name" value="ConA-like_dom_sf"/>
</dbReference>
<dbReference type="OrthoDB" id="9759709at2"/>
<dbReference type="Pfam" id="PF00251">
    <property type="entry name" value="Glyco_hydro_32N"/>
    <property type="match status" value="1"/>
</dbReference>
<protein>
    <recommendedName>
        <fullName evidence="2">beta-fructofuranosidase</fullName>
        <ecNumber evidence="2">3.2.1.26</ecNumber>
    </recommendedName>
</protein>
<evidence type="ECO:0000313" key="8">
    <source>
        <dbReference type="Proteomes" id="UP000282759"/>
    </source>
</evidence>
<comment type="similarity">
    <text evidence="1">Belongs to the glycosyl hydrolase 32 family.</text>
</comment>
<dbReference type="GO" id="GO:0004564">
    <property type="term" value="F:beta-fructofuranosidase activity"/>
    <property type="evidence" value="ECO:0007669"/>
    <property type="project" value="UniProtKB-EC"/>
</dbReference>
<dbReference type="InterPro" id="IPR013148">
    <property type="entry name" value="Glyco_hydro_32_N"/>
</dbReference>
<evidence type="ECO:0000259" key="5">
    <source>
        <dbReference type="Pfam" id="PF00251"/>
    </source>
</evidence>
<proteinExistence type="inferred from homology"/>
<dbReference type="Gene3D" id="2.115.10.20">
    <property type="entry name" value="Glycosyl hydrolase domain, family 43"/>
    <property type="match status" value="1"/>
</dbReference>
<dbReference type="GO" id="GO:0005975">
    <property type="term" value="P:carbohydrate metabolic process"/>
    <property type="evidence" value="ECO:0007669"/>
    <property type="project" value="InterPro"/>
</dbReference>
<name>A0A3S2WXL4_9SPHI</name>
<dbReference type="SUPFAM" id="SSF75005">
    <property type="entry name" value="Arabinanase/levansucrase/invertase"/>
    <property type="match status" value="1"/>
</dbReference>
<keyword evidence="4" id="KW-0326">Glycosidase</keyword>
<dbReference type="InterPro" id="IPR023296">
    <property type="entry name" value="Glyco_hydro_beta-prop_sf"/>
</dbReference>
<evidence type="ECO:0000256" key="4">
    <source>
        <dbReference type="ARBA" id="ARBA00023295"/>
    </source>
</evidence>
<dbReference type="InterPro" id="IPR051214">
    <property type="entry name" value="GH32_Enzymes"/>
</dbReference>
<organism evidence="7 8">
    <name type="scientific">Mucilaginibacter limnophilus</name>
    <dbReference type="NCBI Taxonomy" id="1932778"/>
    <lineage>
        <taxon>Bacteria</taxon>
        <taxon>Pseudomonadati</taxon>
        <taxon>Bacteroidota</taxon>
        <taxon>Sphingobacteriia</taxon>
        <taxon>Sphingobacteriales</taxon>
        <taxon>Sphingobacteriaceae</taxon>
        <taxon>Mucilaginibacter</taxon>
    </lineage>
</organism>
<dbReference type="RefSeq" id="WP_127705621.1">
    <property type="nucleotide sequence ID" value="NZ_SACK01000005.1"/>
</dbReference>
<gene>
    <name evidence="7" type="ORF">EOD41_13140</name>
</gene>
<dbReference type="CDD" id="cd08995">
    <property type="entry name" value="GH32_EcAec43-like"/>
    <property type="match status" value="1"/>
</dbReference>
<dbReference type="Gene3D" id="2.60.120.560">
    <property type="entry name" value="Exo-inulinase, domain 1"/>
    <property type="match status" value="1"/>
</dbReference>
<reference evidence="7 8" key="1">
    <citation type="submission" date="2019-01" db="EMBL/GenBank/DDBJ databases">
        <authorList>
            <person name="Chen W.-M."/>
        </authorList>
    </citation>
    <scope>NUCLEOTIDE SEQUENCE [LARGE SCALE GENOMIC DNA]</scope>
    <source>
        <strain evidence="7 8">YBJ-36</strain>
    </source>
</reference>
<dbReference type="InterPro" id="IPR032507">
    <property type="entry name" value="BT1760-like_C"/>
</dbReference>
<accession>A0A3S2WXL4</accession>
<evidence type="ECO:0000313" key="7">
    <source>
        <dbReference type="EMBL" id="RVU00418.1"/>
    </source>
</evidence>
<evidence type="ECO:0000256" key="1">
    <source>
        <dbReference type="ARBA" id="ARBA00009902"/>
    </source>
</evidence>
<dbReference type="AlphaFoldDB" id="A0A3S2WXL4"/>
<evidence type="ECO:0000256" key="3">
    <source>
        <dbReference type="ARBA" id="ARBA00022801"/>
    </source>
</evidence>
<sequence>MSFKEFLLAGGIALTLFSCSKDKSNVAVEPFQDETFNIFPKPTAPQSAGSTGYTGWIGDVMPHYAEGKFQLFFLHDATDAVKQSSPGQHPIHRFTTEDALNFTYEGEAIPYGNANTQDQLVGTGSMVKAGNTYYFYYTGFNSNTSWLQNNNTGWTSANTREAVMYATSTDLKTWTKKQDFILRAPAGYTANEFRDPYVFYNDEFNEYWMLMSAQQGGKGVILVFTSDDPATDNWQVRGNLNVEGNYLMMECSDIFKMGNKYYMLFAEDWTGTPGTHYRVSNSSNGPWVKPTGGTDMFDGHQFYAGRVATNGADFYTFGWAHRRNPVNDNGTRNWGGNLISHQLVQLSGDRLGVKSPDAVQSYFTKEADLTVAGQTGTVDKSGSSYAIDGSTSASMFKFGEIKGTAKIAGNISLSNLTGTASIGFNASANNTGTYIIKFDPANNRIAAWNYGTEVTRVPFNFEAGKSYSFSIVIDNSVAVLYVNDEVALTNRVYSLQNHMWSFGAENTKVTLGNLKLLTH</sequence>
<dbReference type="EC" id="3.2.1.26" evidence="2"/>
<dbReference type="PANTHER" id="PTHR43101:SF1">
    <property type="entry name" value="BETA-FRUCTOSIDASE"/>
    <property type="match status" value="1"/>
</dbReference>
<dbReference type="PROSITE" id="PS51257">
    <property type="entry name" value="PROKAR_LIPOPROTEIN"/>
    <property type="match status" value="1"/>
</dbReference>
<evidence type="ECO:0000256" key="2">
    <source>
        <dbReference type="ARBA" id="ARBA00012758"/>
    </source>
</evidence>
<keyword evidence="8" id="KW-1185">Reference proteome</keyword>
<dbReference type="EMBL" id="SACK01000005">
    <property type="protein sequence ID" value="RVU00418.1"/>
    <property type="molecule type" value="Genomic_DNA"/>
</dbReference>
<dbReference type="Proteomes" id="UP000282759">
    <property type="component" value="Unassembled WGS sequence"/>
</dbReference>
<dbReference type="PANTHER" id="PTHR43101">
    <property type="entry name" value="BETA-FRUCTOSIDASE"/>
    <property type="match status" value="1"/>
</dbReference>
<feature type="domain" description="BT1760-like C-terminal" evidence="6">
    <location>
        <begin position="353"/>
        <end position="515"/>
    </location>
</feature>
<comment type="caution">
    <text evidence="7">The sequence shown here is derived from an EMBL/GenBank/DDBJ whole genome shotgun (WGS) entry which is preliminary data.</text>
</comment>
<dbReference type="SUPFAM" id="SSF49899">
    <property type="entry name" value="Concanavalin A-like lectins/glucanases"/>
    <property type="match status" value="1"/>
</dbReference>
<keyword evidence="3" id="KW-0378">Hydrolase</keyword>
<dbReference type="Pfam" id="PF16346">
    <property type="entry name" value="GH32_BT1760-like_C"/>
    <property type="match status" value="1"/>
</dbReference>
<dbReference type="SMART" id="SM00640">
    <property type="entry name" value="Glyco_32"/>
    <property type="match status" value="1"/>
</dbReference>
<feature type="domain" description="Glycosyl hydrolase family 32 N-terminal" evidence="5">
    <location>
        <begin position="55"/>
        <end position="338"/>
    </location>
</feature>